<dbReference type="EMBL" id="KN835497">
    <property type="protein sequence ID" value="KIK36798.1"/>
    <property type="molecule type" value="Genomic_DNA"/>
</dbReference>
<dbReference type="InParanoid" id="A0A0D0AY50"/>
<reference evidence="2" key="2">
    <citation type="submission" date="2015-01" db="EMBL/GenBank/DDBJ databases">
        <title>Evolutionary Origins and Diversification of the Mycorrhizal Mutualists.</title>
        <authorList>
            <consortium name="DOE Joint Genome Institute"/>
            <consortium name="Mycorrhizal Genomics Consortium"/>
            <person name="Kohler A."/>
            <person name="Kuo A."/>
            <person name="Nagy L.G."/>
            <person name="Floudas D."/>
            <person name="Copeland A."/>
            <person name="Barry K.W."/>
            <person name="Cichocki N."/>
            <person name="Veneault-Fourrey C."/>
            <person name="LaButti K."/>
            <person name="Lindquist E.A."/>
            <person name="Lipzen A."/>
            <person name="Lundell T."/>
            <person name="Morin E."/>
            <person name="Murat C."/>
            <person name="Riley R."/>
            <person name="Ohm R."/>
            <person name="Sun H."/>
            <person name="Tunlid A."/>
            <person name="Henrissat B."/>
            <person name="Grigoriev I.V."/>
            <person name="Hibbett D.S."/>
            <person name="Martin F."/>
        </authorList>
    </citation>
    <scope>NUCLEOTIDE SEQUENCE [LARGE SCALE GENOMIC DNA]</scope>
    <source>
        <strain evidence="2">UH-Slu-Lm8-n1</strain>
    </source>
</reference>
<protein>
    <submittedName>
        <fullName evidence="1">Uncharacterized protein</fullName>
    </submittedName>
</protein>
<sequence>MKTLTLNDRTPIHLHPHMCGLLSHARKVVGRMCLSQNKQRQALTITICETPAILRMSHRTEKTQM</sequence>
<evidence type="ECO:0000313" key="2">
    <source>
        <dbReference type="Proteomes" id="UP000054485"/>
    </source>
</evidence>
<accession>A0A0D0AY50</accession>
<dbReference type="Proteomes" id="UP000054485">
    <property type="component" value="Unassembled WGS sequence"/>
</dbReference>
<gene>
    <name evidence="1" type="ORF">CY34DRAFT_491426</name>
</gene>
<dbReference type="HOGENOM" id="CLU_2851239_0_0_1"/>
<dbReference type="AlphaFoldDB" id="A0A0D0AY50"/>
<keyword evidence="2" id="KW-1185">Reference proteome</keyword>
<organism evidence="1 2">
    <name type="scientific">Suillus luteus UH-Slu-Lm8-n1</name>
    <dbReference type="NCBI Taxonomy" id="930992"/>
    <lineage>
        <taxon>Eukaryota</taxon>
        <taxon>Fungi</taxon>
        <taxon>Dikarya</taxon>
        <taxon>Basidiomycota</taxon>
        <taxon>Agaricomycotina</taxon>
        <taxon>Agaricomycetes</taxon>
        <taxon>Agaricomycetidae</taxon>
        <taxon>Boletales</taxon>
        <taxon>Suillineae</taxon>
        <taxon>Suillaceae</taxon>
        <taxon>Suillus</taxon>
    </lineage>
</organism>
<proteinExistence type="predicted"/>
<reference evidence="1 2" key="1">
    <citation type="submission" date="2014-04" db="EMBL/GenBank/DDBJ databases">
        <authorList>
            <consortium name="DOE Joint Genome Institute"/>
            <person name="Kuo A."/>
            <person name="Ruytinx J."/>
            <person name="Rineau F."/>
            <person name="Colpaert J."/>
            <person name="Kohler A."/>
            <person name="Nagy L.G."/>
            <person name="Floudas D."/>
            <person name="Copeland A."/>
            <person name="Barry K.W."/>
            <person name="Cichocki N."/>
            <person name="Veneault-Fourrey C."/>
            <person name="LaButti K."/>
            <person name="Lindquist E.A."/>
            <person name="Lipzen A."/>
            <person name="Lundell T."/>
            <person name="Morin E."/>
            <person name="Murat C."/>
            <person name="Sun H."/>
            <person name="Tunlid A."/>
            <person name="Henrissat B."/>
            <person name="Grigoriev I.V."/>
            <person name="Hibbett D.S."/>
            <person name="Martin F."/>
            <person name="Nordberg H.P."/>
            <person name="Cantor M.N."/>
            <person name="Hua S.X."/>
        </authorList>
    </citation>
    <scope>NUCLEOTIDE SEQUENCE [LARGE SCALE GENOMIC DNA]</scope>
    <source>
        <strain evidence="1 2">UH-Slu-Lm8-n1</strain>
    </source>
</reference>
<name>A0A0D0AY50_9AGAM</name>
<evidence type="ECO:0000313" key="1">
    <source>
        <dbReference type="EMBL" id="KIK36798.1"/>
    </source>
</evidence>